<evidence type="ECO:0000256" key="9">
    <source>
        <dbReference type="SAM" id="Phobius"/>
    </source>
</evidence>
<proteinExistence type="predicted"/>
<dbReference type="GO" id="GO:0005524">
    <property type="term" value="F:ATP binding"/>
    <property type="evidence" value="ECO:0007669"/>
    <property type="project" value="UniProtKB-KW"/>
</dbReference>
<dbReference type="Proteomes" id="UP000317078">
    <property type="component" value="Unassembled WGS sequence"/>
</dbReference>
<evidence type="ECO:0000256" key="2">
    <source>
        <dbReference type="ARBA" id="ARBA00012438"/>
    </source>
</evidence>
<keyword evidence="9" id="KW-0812">Transmembrane</keyword>
<feature type="transmembrane region" description="Helical" evidence="9">
    <location>
        <begin position="79"/>
        <end position="101"/>
    </location>
</feature>
<keyword evidence="9" id="KW-1133">Transmembrane helix</keyword>
<feature type="compositionally biased region" description="Polar residues" evidence="8">
    <location>
        <begin position="217"/>
        <end position="229"/>
    </location>
</feature>
<keyword evidence="3" id="KW-0597">Phosphoprotein</keyword>
<reference evidence="11 12" key="1">
    <citation type="journal article" date="2019" name="Environ. Microbiol.">
        <title>Species interactions and distinct microbial communities in high Arctic permafrost affected cryosols are associated with the CH4 and CO2 gas fluxes.</title>
        <authorList>
            <person name="Altshuler I."/>
            <person name="Hamel J."/>
            <person name="Turney S."/>
            <person name="Magnuson E."/>
            <person name="Levesque R."/>
            <person name="Greer C."/>
            <person name="Whyte L.G."/>
        </authorList>
    </citation>
    <scope>NUCLEOTIDE SEQUENCE [LARGE SCALE GENOMIC DNA]</scope>
    <source>
        <strain evidence="11 12">S9.3B</strain>
    </source>
</reference>
<gene>
    <name evidence="11" type="ORF">EAH89_15535</name>
</gene>
<keyword evidence="4" id="KW-0808">Transferase</keyword>
<comment type="caution">
    <text evidence="11">The sequence shown here is derived from an EMBL/GenBank/DDBJ whole genome shotgun (WGS) entry which is preliminary data.</text>
</comment>
<dbReference type="Pfam" id="PF07536">
    <property type="entry name" value="HWE_HK"/>
    <property type="match status" value="1"/>
</dbReference>
<keyword evidence="6 11" id="KW-0418">Kinase</keyword>
<dbReference type="AlphaFoldDB" id="A0A502FXF1"/>
<sequence>MPRSKDGKCAPWSSEPDRFVGHPITPDLLERWTSGASDGVLEAVSPDGVHVLTAFSRLPEPYGWGVAVAVPKATLTRSALISALTLLAIEAAVLTLGLLLAREIARGVLRPITDLLKLAASLDNLAPRARALGLPEADQLAQALLAETRQRRAATASLVDSERRLRLVVAELNHRAKNALATVQSLAMQTARGSAAGDPARRLSIIPQVGVQRLTRRSTAIAPNSSPNYEKQRRH</sequence>
<evidence type="ECO:0000256" key="7">
    <source>
        <dbReference type="ARBA" id="ARBA00022840"/>
    </source>
</evidence>
<keyword evidence="5" id="KW-0547">Nucleotide-binding</keyword>
<dbReference type="CDD" id="cd18774">
    <property type="entry name" value="PDC2_HK_sensor"/>
    <property type="match status" value="1"/>
</dbReference>
<evidence type="ECO:0000256" key="3">
    <source>
        <dbReference type="ARBA" id="ARBA00022553"/>
    </source>
</evidence>
<dbReference type="InterPro" id="IPR011102">
    <property type="entry name" value="Sig_transdc_His_kinase_HWE"/>
</dbReference>
<dbReference type="GO" id="GO:0004673">
    <property type="term" value="F:protein histidine kinase activity"/>
    <property type="evidence" value="ECO:0007669"/>
    <property type="project" value="UniProtKB-EC"/>
</dbReference>
<accession>A0A502FXF1</accession>
<organism evidence="11 12">
    <name type="scientific">Muricoccus nepalensis</name>
    <dbReference type="NCBI Taxonomy" id="1854500"/>
    <lineage>
        <taxon>Bacteria</taxon>
        <taxon>Pseudomonadati</taxon>
        <taxon>Pseudomonadota</taxon>
        <taxon>Alphaproteobacteria</taxon>
        <taxon>Acetobacterales</taxon>
        <taxon>Roseomonadaceae</taxon>
        <taxon>Muricoccus</taxon>
    </lineage>
</organism>
<comment type="catalytic activity">
    <reaction evidence="1">
        <text>ATP + protein L-histidine = ADP + protein N-phospho-L-histidine.</text>
        <dbReference type="EC" id="2.7.13.3"/>
    </reaction>
</comment>
<evidence type="ECO:0000256" key="6">
    <source>
        <dbReference type="ARBA" id="ARBA00022777"/>
    </source>
</evidence>
<evidence type="ECO:0000256" key="4">
    <source>
        <dbReference type="ARBA" id="ARBA00022679"/>
    </source>
</evidence>
<keyword evidence="7" id="KW-0067">ATP-binding</keyword>
<name>A0A502FXF1_9PROT</name>
<evidence type="ECO:0000256" key="5">
    <source>
        <dbReference type="ARBA" id="ARBA00022741"/>
    </source>
</evidence>
<keyword evidence="12" id="KW-1185">Reference proteome</keyword>
<evidence type="ECO:0000259" key="10">
    <source>
        <dbReference type="Pfam" id="PF07536"/>
    </source>
</evidence>
<dbReference type="RefSeq" id="WP_140884622.1">
    <property type="nucleotide sequence ID" value="NZ_RCZP01000015.1"/>
</dbReference>
<dbReference type="OrthoDB" id="341208at2"/>
<evidence type="ECO:0000256" key="1">
    <source>
        <dbReference type="ARBA" id="ARBA00000085"/>
    </source>
</evidence>
<feature type="region of interest" description="Disordered" evidence="8">
    <location>
        <begin position="216"/>
        <end position="235"/>
    </location>
</feature>
<dbReference type="EMBL" id="RCZP01000015">
    <property type="protein sequence ID" value="TPG53623.1"/>
    <property type="molecule type" value="Genomic_DNA"/>
</dbReference>
<evidence type="ECO:0000313" key="12">
    <source>
        <dbReference type="Proteomes" id="UP000317078"/>
    </source>
</evidence>
<dbReference type="EC" id="2.7.13.3" evidence="2"/>
<keyword evidence="9" id="KW-0472">Membrane</keyword>
<evidence type="ECO:0000313" key="11">
    <source>
        <dbReference type="EMBL" id="TPG53623.1"/>
    </source>
</evidence>
<feature type="domain" description="Signal transduction histidine kinase HWE region" evidence="10">
    <location>
        <begin position="171"/>
        <end position="198"/>
    </location>
</feature>
<protein>
    <recommendedName>
        <fullName evidence="2">histidine kinase</fullName>
        <ecNumber evidence="2">2.7.13.3</ecNumber>
    </recommendedName>
</protein>
<evidence type="ECO:0000256" key="8">
    <source>
        <dbReference type="SAM" id="MobiDB-lite"/>
    </source>
</evidence>